<dbReference type="AlphaFoldDB" id="A0A212CCA0"/>
<dbReference type="EMBL" id="MKHE01000022">
    <property type="protein sequence ID" value="OWK03610.1"/>
    <property type="molecule type" value="Genomic_DNA"/>
</dbReference>
<evidence type="ECO:0000313" key="1">
    <source>
        <dbReference type="EMBL" id="OWK03610.1"/>
    </source>
</evidence>
<organism evidence="1 2">
    <name type="scientific">Cervus elaphus hippelaphus</name>
    <name type="common">European red deer</name>
    <dbReference type="NCBI Taxonomy" id="46360"/>
    <lineage>
        <taxon>Eukaryota</taxon>
        <taxon>Metazoa</taxon>
        <taxon>Chordata</taxon>
        <taxon>Craniata</taxon>
        <taxon>Vertebrata</taxon>
        <taxon>Euteleostomi</taxon>
        <taxon>Mammalia</taxon>
        <taxon>Eutheria</taxon>
        <taxon>Laurasiatheria</taxon>
        <taxon>Artiodactyla</taxon>
        <taxon>Ruminantia</taxon>
        <taxon>Pecora</taxon>
        <taxon>Cervidae</taxon>
        <taxon>Cervinae</taxon>
        <taxon>Cervus</taxon>
    </lineage>
</organism>
<dbReference type="Proteomes" id="UP000242450">
    <property type="component" value="Chromosome 22"/>
</dbReference>
<sequence length="198" mass="20987">MALAPSSVEFQRKEDTVPNNKTSVATLTTDWLLRKGTWALRNFRGGASARAGAAHTSALPAPGPRRDRPWATTGASVPAWLVLPPEAARSRLPPPPRPDLTGKQFRRAAAAVTHRPARIPAIGPSWWRPARADGAAGEAAETQGPAARCGLVSAAIQERHPELGIREGLHPLPVPGLCASQGPSALHFCWVFSATLES</sequence>
<proteinExistence type="predicted"/>
<reference evidence="1 2" key="1">
    <citation type="journal article" date="2018" name="Mol. Genet. Genomics">
        <title>The red deer Cervus elaphus genome CerEla1.0: sequencing, annotating, genes, and chromosomes.</title>
        <authorList>
            <person name="Bana N.A."/>
            <person name="Nyiri A."/>
            <person name="Nagy J."/>
            <person name="Frank K."/>
            <person name="Nagy T."/>
            <person name="Steger V."/>
            <person name="Schiller M."/>
            <person name="Lakatos P."/>
            <person name="Sugar L."/>
            <person name="Horn P."/>
            <person name="Barta E."/>
            <person name="Orosz L."/>
        </authorList>
    </citation>
    <scope>NUCLEOTIDE SEQUENCE [LARGE SCALE GENOMIC DNA]</scope>
    <source>
        <strain evidence="1">Hungarian</strain>
    </source>
</reference>
<gene>
    <name evidence="1" type="ORF">Celaphus_00013702</name>
</gene>
<protein>
    <submittedName>
        <fullName evidence="1">Uncharacterized protein</fullName>
    </submittedName>
</protein>
<keyword evidence="2" id="KW-1185">Reference proteome</keyword>
<accession>A0A212CCA0</accession>
<evidence type="ECO:0000313" key="2">
    <source>
        <dbReference type="Proteomes" id="UP000242450"/>
    </source>
</evidence>
<name>A0A212CCA0_CEREH</name>
<comment type="caution">
    <text evidence="1">The sequence shown here is derived from an EMBL/GenBank/DDBJ whole genome shotgun (WGS) entry which is preliminary data.</text>
</comment>